<evidence type="ECO:0000313" key="1">
    <source>
        <dbReference type="EMBL" id="CAA9296381.1"/>
    </source>
</evidence>
<dbReference type="Pfam" id="PF18958">
    <property type="entry name" value="DUF5700"/>
    <property type="match status" value="1"/>
</dbReference>
<dbReference type="AlphaFoldDB" id="A0A6J4K679"/>
<organism evidence="1">
    <name type="scientific">uncultured Gemmatimonadota bacterium</name>
    <dbReference type="NCBI Taxonomy" id="203437"/>
    <lineage>
        <taxon>Bacteria</taxon>
        <taxon>Pseudomonadati</taxon>
        <taxon>Gemmatimonadota</taxon>
        <taxon>environmental samples</taxon>
    </lineage>
</organism>
<gene>
    <name evidence="1" type="ORF">AVDCRST_MAG68-30</name>
</gene>
<protein>
    <submittedName>
        <fullName evidence="1">Uncharacterized protein</fullName>
    </submittedName>
</protein>
<sequence>MVRHRLLHVATHLLVAIALSGCAHRSKAMPRGAPAAAPAPRPGEVTLRIDYAGAEAMIAALERDSLPDAAVDSLLEIHGVSMMVDNVVRLVPGVGRADFRTAIQRFVRTGEVAGEHVAFNLQKARSQREGTRALLTYIRENEQAVLERTLAAMAPYTPETGPLHLKAYLMNGGTSTGFVRTTAEGDVFYFNLADAAGDREGAMSFIAHEVFHLVQKAALRRVPALAAVADVESLPLPERTLAAVVHEGTADLVSDPERFGGNGAIIAMQRKRFGRDAEPTRVRENFALFDTTFQQAVRGGIGWREVLDRGFMSDPRFYALGREMAKEIERRCGAACIRRLLQQRPVEFFLQYVSLYREHPDIVGRFSRETERHLSSLR</sequence>
<proteinExistence type="predicted"/>
<dbReference type="PROSITE" id="PS51257">
    <property type="entry name" value="PROKAR_LIPOPROTEIN"/>
    <property type="match status" value="1"/>
</dbReference>
<name>A0A6J4K679_9BACT</name>
<dbReference type="EMBL" id="CADCTW010000003">
    <property type="protein sequence ID" value="CAA9296381.1"/>
    <property type="molecule type" value="Genomic_DNA"/>
</dbReference>
<accession>A0A6J4K679</accession>
<reference evidence="1" key="1">
    <citation type="submission" date="2020-02" db="EMBL/GenBank/DDBJ databases">
        <authorList>
            <person name="Meier V. D."/>
        </authorList>
    </citation>
    <scope>NUCLEOTIDE SEQUENCE</scope>
    <source>
        <strain evidence="1">AVDCRST_MAG68</strain>
    </source>
</reference>
<dbReference type="InterPro" id="IPR043754">
    <property type="entry name" value="DUF5700"/>
</dbReference>